<evidence type="ECO:0000313" key="1">
    <source>
        <dbReference type="EMBL" id="GAH96479.1"/>
    </source>
</evidence>
<organism evidence="1">
    <name type="scientific">marine sediment metagenome</name>
    <dbReference type="NCBI Taxonomy" id="412755"/>
    <lineage>
        <taxon>unclassified sequences</taxon>
        <taxon>metagenomes</taxon>
        <taxon>ecological metagenomes</taxon>
    </lineage>
</organism>
<accession>X1L236</accession>
<protein>
    <submittedName>
        <fullName evidence="1">Uncharacterized protein</fullName>
    </submittedName>
</protein>
<proteinExistence type="predicted"/>
<dbReference type="EMBL" id="BARU01045776">
    <property type="protein sequence ID" value="GAH96479.1"/>
    <property type="molecule type" value="Genomic_DNA"/>
</dbReference>
<dbReference type="AlphaFoldDB" id="X1L236"/>
<comment type="caution">
    <text evidence="1">The sequence shown here is derived from an EMBL/GenBank/DDBJ whole genome shotgun (WGS) entry which is preliminary data.</text>
</comment>
<sequence>MLVMNPPILTFFKNINKMFMIRLVIPNTKKRVPMVLNINLKIVPV</sequence>
<name>X1L236_9ZZZZ</name>
<gene>
    <name evidence="1" type="ORF">S03H2_69318</name>
</gene>
<reference evidence="1" key="1">
    <citation type="journal article" date="2014" name="Front. Microbiol.">
        <title>High frequency of phylogenetically diverse reductive dehalogenase-homologous genes in deep subseafloor sedimentary metagenomes.</title>
        <authorList>
            <person name="Kawai M."/>
            <person name="Futagami T."/>
            <person name="Toyoda A."/>
            <person name="Takaki Y."/>
            <person name="Nishi S."/>
            <person name="Hori S."/>
            <person name="Arai W."/>
            <person name="Tsubouchi T."/>
            <person name="Morono Y."/>
            <person name="Uchiyama I."/>
            <person name="Ito T."/>
            <person name="Fujiyama A."/>
            <person name="Inagaki F."/>
            <person name="Takami H."/>
        </authorList>
    </citation>
    <scope>NUCLEOTIDE SEQUENCE</scope>
    <source>
        <strain evidence="1">Expedition CK06-06</strain>
    </source>
</reference>